<evidence type="ECO:0000313" key="2">
    <source>
        <dbReference type="Proteomes" id="UP000242972"/>
    </source>
</evidence>
<accession>A0A2T2XCE9</accession>
<comment type="caution">
    <text evidence="1">The sequence shown here is derived from an EMBL/GenBank/DDBJ whole genome shotgun (WGS) entry which is preliminary data.</text>
</comment>
<protein>
    <submittedName>
        <fullName evidence="1">Uncharacterized protein</fullName>
    </submittedName>
</protein>
<sequence length="212" mass="23355">MSHFLTLVLVPSSTPRAKIFDAVAALLAPFDENVDVDAYPVDCACRNGIAERAGRVAADREVGSLSALRARYRALPFADRPEWTTFSAAYQAVVERVAHAHPLYQQPDPQCDDCQGTGTRLSMYNPDSQWDWWAIGGWDGSLHPDNVLPVRDLLVSWASHAHPTMPFAVVTPDGQWHQHAVNAVSADDWGQTVRMLLQADLDALAVTCDLHI</sequence>
<proteinExistence type="predicted"/>
<dbReference type="Proteomes" id="UP000242972">
    <property type="component" value="Unassembled WGS sequence"/>
</dbReference>
<reference evidence="1 2" key="1">
    <citation type="journal article" date="2014" name="BMC Genomics">
        <title>Comparison of environmental and isolate Sulfobacillus genomes reveals diverse carbon, sulfur, nitrogen, and hydrogen metabolisms.</title>
        <authorList>
            <person name="Justice N.B."/>
            <person name="Norman A."/>
            <person name="Brown C.T."/>
            <person name="Singh A."/>
            <person name="Thomas B.C."/>
            <person name="Banfield J.F."/>
        </authorList>
    </citation>
    <scope>NUCLEOTIDE SEQUENCE [LARGE SCALE GENOMIC DNA]</scope>
    <source>
        <strain evidence="1">AMDSBA4</strain>
    </source>
</reference>
<dbReference type="AlphaFoldDB" id="A0A2T2XCE9"/>
<gene>
    <name evidence="1" type="ORF">C7B46_15365</name>
</gene>
<evidence type="ECO:0000313" key="1">
    <source>
        <dbReference type="EMBL" id="PSR32193.1"/>
    </source>
</evidence>
<dbReference type="EMBL" id="PXYW01000049">
    <property type="protein sequence ID" value="PSR32193.1"/>
    <property type="molecule type" value="Genomic_DNA"/>
</dbReference>
<organism evidence="1 2">
    <name type="scientific">Sulfobacillus benefaciens</name>
    <dbReference type="NCBI Taxonomy" id="453960"/>
    <lineage>
        <taxon>Bacteria</taxon>
        <taxon>Bacillati</taxon>
        <taxon>Bacillota</taxon>
        <taxon>Clostridia</taxon>
        <taxon>Eubacteriales</taxon>
        <taxon>Clostridiales Family XVII. Incertae Sedis</taxon>
        <taxon>Sulfobacillus</taxon>
    </lineage>
</organism>
<name>A0A2T2XCE9_9FIRM</name>